<feature type="non-terminal residue" evidence="2">
    <location>
        <position position="1"/>
    </location>
</feature>
<organism evidence="2">
    <name type="scientific">hydrothermal vent metagenome</name>
    <dbReference type="NCBI Taxonomy" id="652676"/>
    <lineage>
        <taxon>unclassified sequences</taxon>
        <taxon>metagenomes</taxon>
        <taxon>ecological metagenomes</taxon>
    </lineage>
</organism>
<feature type="domain" description="Lcl C-terminal" evidence="1">
    <location>
        <begin position="141"/>
        <end position="267"/>
    </location>
</feature>
<feature type="domain" description="Lcl C-terminal" evidence="1">
    <location>
        <begin position="2"/>
        <end position="89"/>
    </location>
</feature>
<evidence type="ECO:0000313" key="2">
    <source>
        <dbReference type="EMBL" id="VAW32628.1"/>
    </source>
</evidence>
<dbReference type="AlphaFoldDB" id="A0A3B0UP61"/>
<protein>
    <recommendedName>
        <fullName evidence="1">Lcl C-terminal domain-containing protein</fullName>
    </recommendedName>
</protein>
<gene>
    <name evidence="2" type="ORF">MNBD_DELTA03-39</name>
</gene>
<dbReference type="InterPro" id="IPR011460">
    <property type="entry name" value="Lcl_C"/>
</dbReference>
<dbReference type="EMBL" id="UOEX01000004">
    <property type="protein sequence ID" value="VAW32628.1"/>
    <property type="molecule type" value="Genomic_DNA"/>
</dbReference>
<dbReference type="PANTHER" id="PTHR35812">
    <property type="entry name" value="LIPOPROTEIN"/>
    <property type="match status" value="1"/>
</dbReference>
<dbReference type="Pfam" id="PF07603">
    <property type="entry name" value="Lcl_C"/>
    <property type="match status" value="2"/>
</dbReference>
<reference evidence="2" key="1">
    <citation type="submission" date="2018-06" db="EMBL/GenBank/DDBJ databases">
        <authorList>
            <person name="Zhirakovskaya E."/>
        </authorList>
    </citation>
    <scope>NUCLEOTIDE SEQUENCE</scope>
</reference>
<accession>A0A3B0UP61</accession>
<evidence type="ECO:0000259" key="1">
    <source>
        <dbReference type="Pfam" id="PF07603"/>
    </source>
</evidence>
<dbReference type="PANTHER" id="PTHR35812:SF1">
    <property type="entry name" value="LIPOPROTEIN"/>
    <property type="match status" value="1"/>
</dbReference>
<proteinExistence type="predicted"/>
<name>A0A3B0UP61_9ZZZZ</name>
<sequence length="416" mass="46656">AKAKAQCQGYNGNYRGWLLPDRVELMSLVNFQTDFPAAFKAVFVDTPSGDYWTSTTAVASPREAYTINFDTGALVSQAKDRPLGAMLVRRISQTPLPVRITTMKAGTANKQRAYTLTLAPKFSDDIAWPPYPRFMSNGDGTSMDRLTGITWLSDGNCFGRQSWPESFKVIKKFNHKPAADKCAGYDGTFSDWQLPTIEDLETLINPAARNSADWLNTQGVKNVQGGGDYWSATETSINIYYAHVITFGPYPKTVKDFPKSMKFFIWPRRASRKNTNRKPLLTLTINALSGALRLSQGTPLSMVVFLHTFGLMSPADFWFWYDTPDGHKLWLSKARGWSQNKIPVYQGPLFNLRHYEIYRSAPNHLTPGRYVFHFVVDAAANGILDKDRFEAKAVVTITAKGTLKQKSPGTVRPLVH</sequence>